<evidence type="ECO:0000313" key="1">
    <source>
        <dbReference type="EMBL" id="KAA0050989.1"/>
    </source>
</evidence>
<reference evidence="3 4" key="1">
    <citation type="submission" date="2019-08" db="EMBL/GenBank/DDBJ databases">
        <title>Draft genome sequences of two oriental melons (Cucumis melo L. var makuwa).</title>
        <authorList>
            <person name="Kwon S.-Y."/>
        </authorList>
    </citation>
    <scope>NUCLEOTIDE SEQUENCE [LARGE SCALE GENOMIC DNA]</scope>
    <source>
        <strain evidence="4">cv. Chang Bougi</strain>
        <strain evidence="3">cv. SW 3</strain>
        <tissue evidence="1">Leaf</tissue>
    </source>
</reference>
<evidence type="ECO:0000313" key="4">
    <source>
        <dbReference type="Proteomes" id="UP000321947"/>
    </source>
</evidence>
<dbReference type="Proteomes" id="UP000321393">
    <property type="component" value="Unassembled WGS sequence"/>
</dbReference>
<evidence type="ECO:0000313" key="2">
    <source>
        <dbReference type="EMBL" id="TYK04376.1"/>
    </source>
</evidence>
<accession>A0A5A7UBS9</accession>
<proteinExistence type="predicted"/>
<gene>
    <name evidence="2" type="ORF">E5676_scaffold675G00520</name>
    <name evidence="1" type="ORF">E6C27_scaffold2606G00020</name>
</gene>
<organism evidence="1 3">
    <name type="scientific">Cucumis melo var. makuwa</name>
    <name type="common">Oriental melon</name>
    <dbReference type="NCBI Taxonomy" id="1194695"/>
    <lineage>
        <taxon>Eukaryota</taxon>
        <taxon>Viridiplantae</taxon>
        <taxon>Streptophyta</taxon>
        <taxon>Embryophyta</taxon>
        <taxon>Tracheophyta</taxon>
        <taxon>Spermatophyta</taxon>
        <taxon>Magnoliopsida</taxon>
        <taxon>eudicotyledons</taxon>
        <taxon>Gunneridae</taxon>
        <taxon>Pentapetalae</taxon>
        <taxon>rosids</taxon>
        <taxon>fabids</taxon>
        <taxon>Cucurbitales</taxon>
        <taxon>Cucurbitaceae</taxon>
        <taxon>Benincaseae</taxon>
        <taxon>Cucumis</taxon>
    </lineage>
</organism>
<sequence>MLHIFTVKTPYSPYPSILGLNALIPEEGKLKTRLVIRFFNRRAKAPSFEDVVSSIWMSRQGNSLPRLRTLFSFSGLGSVSMLYRLLLGVSAWNVVEEDLYDAVLHFFESCYLPFRDNATASLSLLNIVGLSV</sequence>
<dbReference type="EMBL" id="SSTD01014234">
    <property type="protein sequence ID" value="TYK04376.1"/>
    <property type="molecule type" value="Genomic_DNA"/>
</dbReference>
<comment type="caution">
    <text evidence="1">The sequence shown here is derived from an EMBL/GenBank/DDBJ whole genome shotgun (WGS) entry which is preliminary data.</text>
</comment>
<protein>
    <submittedName>
        <fullName evidence="1">Uncharacterized protein</fullName>
    </submittedName>
</protein>
<dbReference type="Proteomes" id="UP000321947">
    <property type="component" value="Unassembled WGS sequence"/>
</dbReference>
<dbReference type="OrthoDB" id="1934719at2759"/>
<dbReference type="AlphaFoldDB" id="A0A5A7UBS9"/>
<name>A0A5A7UBS9_CUCMM</name>
<evidence type="ECO:0000313" key="3">
    <source>
        <dbReference type="Proteomes" id="UP000321393"/>
    </source>
</evidence>
<dbReference type="EMBL" id="SSTE01011518">
    <property type="protein sequence ID" value="KAA0050989.1"/>
    <property type="molecule type" value="Genomic_DNA"/>
</dbReference>